<keyword evidence="12" id="KW-0575">Peroxidase</keyword>
<dbReference type="STRING" id="1121877.FEAC_07300"/>
<evidence type="ECO:0000256" key="9">
    <source>
        <dbReference type="ARBA" id="ARBA00049935"/>
    </source>
</evidence>
<dbReference type="AlphaFoldDB" id="A0A0D8FWF2"/>
<dbReference type="OrthoDB" id="9773646at2"/>
<dbReference type="eggNOG" id="COG3253">
    <property type="taxonomic scope" value="Bacteria"/>
</dbReference>
<reference evidence="12 13" key="1">
    <citation type="submission" date="2015-01" db="EMBL/GenBank/DDBJ databases">
        <title>Draft genome of the acidophilic iron oxidizer Ferrimicrobium acidiphilum strain T23.</title>
        <authorList>
            <person name="Poehlein A."/>
            <person name="Eisen S."/>
            <person name="Schloemann M."/>
            <person name="Johnson B.D."/>
            <person name="Daniel R."/>
            <person name="Muehling M."/>
        </authorList>
    </citation>
    <scope>NUCLEOTIDE SEQUENCE [LARGE SCALE GENOMIC DNA]</scope>
    <source>
        <strain evidence="12 13">T23</strain>
    </source>
</reference>
<keyword evidence="4" id="KW-0408">Iron</keyword>
<proteinExistence type="predicted"/>
<evidence type="ECO:0000256" key="10">
    <source>
        <dbReference type="ARBA" id="ARBA00050019"/>
    </source>
</evidence>
<dbReference type="Proteomes" id="UP000032336">
    <property type="component" value="Unassembled WGS sequence"/>
</dbReference>
<dbReference type="EMBL" id="JXUW01000004">
    <property type="protein sequence ID" value="KJE77620.1"/>
    <property type="molecule type" value="Genomic_DNA"/>
</dbReference>
<comment type="cofactor">
    <cofactor evidence="9">
        <name>Fe-coproporphyrin III</name>
        <dbReference type="ChEBI" id="CHEBI:68438"/>
    </cofactor>
</comment>
<dbReference type="GO" id="GO:0004601">
    <property type="term" value="F:peroxidase activity"/>
    <property type="evidence" value="ECO:0007669"/>
    <property type="project" value="UniProtKB-KW"/>
</dbReference>
<comment type="pathway">
    <text evidence="5">Porphyrin-containing compound metabolism.</text>
</comment>
<dbReference type="Pfam" id="PF06778">
    <property type="entry name" value="Chlor_dismutase"/>
    <property type="match status" value="1"/>
</dbReference>
<protein>
    <recommendedName>
        <fullName evidence="1">Coproheme decarboxylase</fullName>
        <ecNumber evidence="10">1.3.98.5</ecNumber>
    </recommendedName>
    <alternativeName>
        <fullName evidence="6">Coproheme III oxidative decarboxylase</fullName>
    </alternativeName>
    <alternativeName>
        <fullName evidence="7">Hydrogen peroxide-dependent heme synthase</fullName>
    </alternativeName>
</protein>
<evidence type="ECO:0000313" key="12">
    <source>
        <dbReference type="EMBL" id="KJE77620.1"/>
    </source>
</evidence>
<evidence type="ECO:0000256" key="1">
    <source>
        <dbReference type="ARBA" id="ARBA00014413"/>
    </source>
</evidence>
<keyword evidence="2" id="KW-0349">Heme</keyword>
<dbReference type="Gene3D" id="3.30.70.1030">
    <property type="entry name" value="Apc35880, domain 1"/>
    <property type="match status" value="2"/>
</dbReference>
<dbReference type="EC" id="1.3.98.5" evidence="10"/>
<keyword evidence="13" id="KW-1185">Reference proteome</keyword>
<evidence type="ECO:0000256" key="11">
    <source>
        <dbReference type="SAM" id="MobiDB-lite"/>
    </source>
</evidence>
<evidence type="ECO:0000256" key="7">
    <source>
        <dbReference type="ARBA" id="ARBA00030236"/>
    </source>
</evidence>
<sequence length="249" mass="28048">MQSEEEMTVTSKVEAVDTAESETPSSQVVEGLNVLHLFGEATRDFDPELATARVKQAVERGTQVLTVAGLGHRCEVAVMALDRDLLLLRRLQLELRRSGLLFTDSFFSITEVSEYARNITEERKRPRLYPKLPPKGKDAWCFYPMAKRRAVAQNWYSLDFEERERLMGEHGVSGRKFAGRVTQLVTGATGVSDWEWGVTLFARHPDDLKDVVYTMRYDEASATYAEFGPFYVGIIQEPELVFGSLVAGG</sequence>
<dbReference type="GO" id="GO:0020037">
    <property type="term" value="F:heme binding"/>
    <property type="evidence" value="ECO:0007669"/>
    <property type="project" value="InterPro"/>
</dbReference>
<feature type="region of interest" description="Disordered" evidence="11">
    <location>
        <begin position="1"/>
        <end position="25"/>
    </location>
</feature>
<keyword evidence="12" id="KW-0560">Oxidoreductase</keyword>
<evidence type="ECO:0000313" key="13">
    <source>
        <dbReference type="Proteomes" id="UP000032336"/>
    </source>
</evidence>
<evidence type="ECO:0000256" key="4">
    <source>
        <dbReference type="ARBA" id="ARBA00023004"/>
    </source>
</evidence>
<name>A0A0D8FWF2_9ACTN</name>
<dbReference type="PANTHER" id="PTHR36843:SF1">
    <property type="entry name" value="COPROHEME DECARBOXYLASE"/>
    <property type="match status" value="1"/>
</dbReference>
<evidence type="ECO:0000256" key="3">
    <source>
        <dbReference type="ARBA" id="ARBA00022723"/>
    </source>
</evidence>
<dbReference type="InterPro" id="IPR010644">
    <property type="entry name" value="ChdC/CLD"/>
</dbReference>
<dbReference type="PATRIC" id="fig|1121877.4.peg.778"/>
<gene>
    <name evidence="12" type="ORF">FEAC_07300</name>
</gene>
<dbReference type="GeneID" id="78372030"/>
<comment type="caution">
    <text evidence="12">The sequence shown here is derived from an EMBL/GenBank/DDBJ whole genome shotgun (WGS) entry which is preliminary data.</text>
</comment>
<evidence type="ECO:0000256" key="2">
    <source>
        <dbReference type="ARBA" id="ARBA00022617"/>
    </source>
</evidence>
<organism evidence="12 13">
    <name type="scientific">Ferrimicrobium acidiphilum DSM 19497</name>
    <dbReference type="NCBI Taxonomy" id="1121877"/>
    <lineage>
        <taxon>Bacteria</taxon>
        <taxon>Bacillati</taxon>
        <taxon>Actinomycetota</taxon>
        <taxon>Acidimicrobiia</taxon>
        <taxon>Acidimicrobiales</taxon>
        <taxon>Acidimicrobiaceae</taxon>
        <taxon>Ferrimicrobium</taxon>
    </lineage>
</organism>
<evidence type="ECO:0000256" key="8">
    <source>
        <dbReference type="ARBA" id="ARBA00049896"/>
    </source>
</evidence>
<keyword evidence="3" id="KW-0479">Metal-binding</keyword>
<dbReference type="RefSeq" id="WP_152623057.1">
    <property type="nucleotide sequence ID" value="NZ_JQKF01000003.1"/>
</dbReference>
<dbReference type="GO" id="GO:0046872">
    <property type="term" value="F:metal ion binding"/>
    <property type="evidence" value="ECO:0007669"/>
    <property type="project" value="UniProtKB-KW"/>
</dbReference>
<dbReference type="SUPFAM" id="SSF54909">
    <property type="entry name" value="Dimeric alpha+beta barrel"/>
    <property type="match status" value="1"/>
</dbReference>
<evidence type="ECO:0000256" key="6">
    <source>
        <dbReference type="ARBA" id="ARBA00029882"/>
    </source>
</evidence>
<dbReference type="PANTHER" id="PTHR36843">
    <property type="entry name" value="HEME-DEPENDENT PEROXIDASE YWFI-RELATED"/>
    <property type="match status" value="1"/>
</dbReference>
<comment type="catalytic activity">
    <reaction evidence="8">
        <text>Fe-coproporphyrin III + 2 H2O2 + 2 H(+) = heme b + 2 CO2 + 4 H2O</text>
        <dbReference type="Rhea" id="RHEA:56516"/>
        <dbReference type="ChEBI" id="CHEBI:15377"/>
        <dbReference type="ChEBI" id="CHEBI:15378"/>
        <dbReference type="ChEBI" id="CHEBI:16240"/>
        <dbReference type="ChEBI" id="CHEBI:16526"/>
        <dbReference type="ChEBI" id="CHEBI:60344"/>
        <dbReference type="ChEBI" id="CHEBI:68438"/>
        <dbReference type="EC" id="1.3.98.5"/>
    </reaction>
    <physiologicalReaction direction="left-to-right" evidence="8">
        <dbReference type="Rhea" id="RHEA:56517"/>
    </physiologicalReaction>
</comment>
<evidence type="ECO:0000256" key="5">
    <source>
        <dbReference type="ARBA" id="ARBA00023444"/>
    </source>
</evidence>
<accession>A0A0D8FWF2</accession>
<dbReference type="InterPro" id="IPR011008">
    <property type="entry name" value="Dimeric_a/b-barrel"/>
</dbReference>